<reference evidence="1" key="1">
    <citation type="journal article" date="2020" name="Nature">
        <title>Giant virus diversity and host interactions through global metagenomics.</title>
        <authorList>
            <person name="Schulz F."/>
            <person name="Roux S."/>
            <person name="Paez-Espino D."/>
            <person name="Jungbluth S."/>
            <person name="Walsh D.A."/>
            <person name="Denef V.J."/>
            <person name="McMahon K.D."/>
            <person name="Konstantinidis K.T."/>
            <person name="Eloe-Fadrosh E.A."/>
            <person name="Kyrpides N.C."/>
            <person name="Woyke T."/>
        </authorList>
    </citation>
    <scope>NUCLEOTIDE SEQUENCE</scope>
    <source>
        <strain evidence="1">GVMAG-M-3300023179-103</strain>
    </source>
</reference>
<proteinExistence type="predicted"/>
<name>A0A6C0E088_9ZZZZ</name>
<organism evidence="1">
    <name type="scientific">viral metagenome</name>
    <dbReference type="NCBI Taxonomy" id="1070528"/>
    <lineage>
        <taxon>unclassified sequences</taxon>
        <taxon>metagenomes</taxon>
        <taxon>organismal metagenomes</taxon>
    </lineage>
</organism>
<dbReference type="EMBL" id="MN739703">
    <property type="protein sequence ID" value="QHT22112.1"/>
    <property type="molecule type" value="Genomic_DNA"/>
</dbReference>
<dbReference type="AlphaFoldDB" id="A0A6C0E088"/>
<accession>A0A6C0E088</accession>
<protein>
    <submittedName>
        <fullName evidence="1">Uncharacterized protein</fullName>
    </submittedName>
</protein>
<sequence>MNILYFYINIKLNFGMCNCSVPDTPDKKGYNTDRHNCKVCGGMFHSNEAFCPNCICIIIWFVFPYILPLTAFSNETKVELSGCYLDHNLGRCVKDRKCANGGCGRTVSEISSFQWCYDCMLVPIALSLDIDPKRGKQFKTIRLKSESPIRGHKHITREVSIINRRSEQISAKILTEQWHKNPNLLEIMQMLRTSAKLFNKVRDDHIGMMNLWKTCEPTAQEMSCRKGRCRNCQPIECEISSLSLQSIAEKHRNKYTDVIEAFLLKELVRLVLLYL</sequence>
<evidence type="ECO:0000313" key="1">
    <source>
        <dbReference type="EMBL" id="QHT22112.1"/>
    </source>
</evidence>